<reference evidence="2 3" key="1">
    <citation type="journal article" date="2023" name="Hortic Res">
        <title>The complete reference genome for grapevine (Vitis vinifera L.) genetics and breeding.</title>
        <authorList>
            <person name="Shi X."/>
            <person name="Cao S."/>
            <person name="Wang X."/>
            <person name="Huang S."/>
            <person name="Wang Y."/>
            <person name="Liu Z."/>
            <person name="Liu W."/>
            <person name="Leng X."/>
            <person name="Peng Y."/>
            <person name="Wang N."/>
            <person name="Wang Y."/>
            <person name="Ma Z."/>
            <person name="Xu X."/>
            <person name="Zhang F."/>
            <person name="Xue H."/>
            <person name="Zhong H."/>
            <person name="Wang Y."/>
            <person name="Zhang K."/>
            <person name="Velt A."/>
            <person name="Avia K."/>
            <person name="Holtgrawe D."/>
            <person name="Grimplet J."/>
            <person name="Matus J.T."/>
            <person name="Ware D."/>
            <person name="Wu X."/>
            <person name="Wang H."/>
            <person name="Liu C."/>
            <person name="Fang Y."/>
            <person name="Rustenholz C."/>
            <person name="Cheng Z."/>
            <person name="Xiao H."/>
            <person name="Zhou Y."/>
        </authorList>
    </citation>
    <scope>NUCLEOTIDE SEQUENCE [LARGE SCALE GENOMIC DNA]</scope>
    <source>
        <strain evidence="3">cv. Pinot noir / PN40024</strain>
        <tissue evidence="2">Leaf</tissue>
    </source>
</reference>
<evidence type="ECO:0000313" key="2">
    <source>
        <dbReference type="EMBL" id="WKA03243.1"/>
    </source>
</evidence>
<organism evidence="2 3">
    <name type="scientific">Vitis vinifera</name>
    <name type="common">Grape</name>
    <dbReference type="NCBI Taxonomy" id="29760"/>
    <lineage>
        <taxon>Eukaryota</taxon>
        <taxon>Viridiplantae</taxon>
        <taxon>Streptophyta</taxon>
        <taxon>Embryophyta</taxon>
        <taxon>Tracheophyta</taxon>
        <taxon>Spermatophyta</taxon>
        <taxon>Magnoliopsida</taxon>
        <taxon>eudicotyledons</taxon>
        <taxon>Gunneridae</taxon>
        <taxon>Pentapetalae</taxon>
        <taxon>rosids</taxon>
        <taxon>Vitales</taxon>
        <taxon>Vitaceae</taxon>
        <taxon>Viteae</taxon>
        <taxon>Vitis</taxon>
    </lineage>
</organism>
<feature type="compositionally biased region" description="Basic and acidic residues" evidence="1">
    <location>
        <begin position="56"/>
        <end position="76"/>
    </location>
</feature>
<dbReference type="EMBL" id="CP126661">
    <property type="protein sequence ID" value="WKA03243.1"/>
    <property type="molecule type" value="Genomic_DNA"/>
</dbReference>
<feature type="region of interest" description="Disordered" evidence="1">
    <location>
        <begin position="46"/>
        <end position="76"/>
    </location>
</feature>
<accession>A0ABY9D6S1</accession>
<dbReference type="Proteomes" id="UP001227230">
    <property type="component" value="Chromosome 14"/>
</dbReference>
<proteinExistence type="predicted"/>
<evidence type="ECO:0000313" key="3">
    <source>
        <dbReference type="Proteomes" id="UP001227230"/>
    </source>
</evidence>
<gene>
    <name evidence="2" type="ORF">VitviT2T_021365</name>
</gene>
<name>A0ABY9D6S1_VITVI</name>
<sequence length="76" mass="8691">MRTYIAHNMDESEDLRTSLEMMKSEVVAAWNLVEEGTDLLRKADEENKAVQTNTRRLAEEKDAMATSKEKTEEEAA</sequence>
<evidence type="ECO:0000256" key="1">
    <source>
        <dbReference type="SAM" id="MobiDB-lite"/>
    </source>
</evidence>
<keyword evidence="3" id="KW-1185">Reference proteome</keyword>
<protein>
    <submittedName>
        <fullName evidence="2">Uncharacterized protein</fullName>
    </submittedName>
</protein>